<keyword evidence="4" id="KW-0325">Glycoprotein</keyword>
<dbReference type="GeneTree" id="ENSGT00390000008152"/>
<evidence type="ECO:0000256" key="2">
    <source>
        <dbReference type="ARBA" id="ARBA00022525"/>
    </source>
</evidence>
<dbReference type="PANTHER" id="PTHR15031">
    <property type="entry name" value="CARTILAGE INTERMEDIATE LAYER PROTEIN CLIP"/>
    <property type="match status" value="1"/>
</dbReference>
<feature type="domain" description="WxxW" evidence="5">
    <location>
        <begin position="112"/>
        <end position="189"/>
    </location>
</feature>
<evidence type="ECO:0000313" key="6">
    <source>
        <dbReference type="Ensembl" id="ENSHCOP00000023837.1"/>
    </source>
</evidence>
<comment type="subcellular location">
    <subcellularLocation>
        <location evidence="1">Secreted</location>
    </subcellularLocation>
</comment>
<organism evidence="6 7">
    <name type="scientific">Hippocampus comes</name>
    <name type="common">Tiger tail seahorse</name>
    <dbReference type="NCBI Taxonomy" id="109280"/>
    <lineage>
        <taxon>Eukaryota</taxon>
        <taxon>Metazoa</taxon>
        <taxon>Chordata</taxon>
        <taxon>Craniata</taxon>
        <taxon>Vertebrata</taxon>
        <taxon>Euteleostomi</taxon>
        <taxon>Actinopterygii</taxon>
        <taxon>Neopterygii</taxon>
        <taxon>Teleostei</taxon>
        <taxon>Neoteleostei</taxon>
        <taxon>Acanthomorphata</taxon>
        <taxon>Syngnathiaria</taxon>
        <taxon>Syngnathiformes</taxon>
        <taxon>Syngnathoidei</taxon>
        <taxon>Syngnathidae</taxon>
        <taxon>Hippocampus</taxon>
    </lineage>
</organism>
<dbReference type="Pfam" id="PF13330">
    <property type="entry name" value="Mucin2_WxxW"/>
    <property type="match status" value="2"/>
</dbReference>
<keyword evidence="2" id="KW-0964">Secreted</keyword>
<dbReference type="GO" id="GO:0005576">
    <property type="term" value="C:extracellular region"/>
    <property type="evidence" value="ECO:0007669"/>
    <property type="project" value="UniProtKB-SubCell"/>
</dbReference>
<dbReference type="AlphaFoldDB" id="A0A3Q2YXZ4"/>
<dbReference type="InterPro" id="IPR025155">
    <property type="entry name" value="WxxW_domain"/>
</dbReference>
<dbReference type="PANTHER" id="PTHR15031:SF4">
    <property type="entry name" value="CARTILAGE INTERMEDIATE LAYER PROTEIN 1"/>
    <property type="match status" value="1"/>
</dbReference>
<dbReference type="Ensembl" id="ENSHCOT00000016447.1">
    <property type="protein sequence ID" value="ENSHCOP00000023837.1"/>
    <property type="gene ID" value="ENSHCOG00000012703.1"/>
</dbReference>
<evidence type="ECO:0000256" key="3">
    <source>
        <dbReference type="ARBA" id="ARBA00022729"/>
    </source>
</evidence>
<dbReference type="Proteomes" id="UP000264820">
    <property type="component" value="Unplaced"/>
</dbReference>
<protein>
    <recommendedName>
        <fullName evidence="5">WxxW domain-containing protein</fullName>
    </recommendedName>
</protein>
<evidence type="ECO:0000259" key="5">
    <source>
        <dbReference type="Pfam" id="PF13330"/>
    </source>
</evidence>
<evidence type="ECO:0000256" key="4">
    <source>
        <dbReference type="ARBA" id="ARBA00023180"/>
    </source>
</evidence>
<evidence type="ECO:0000256" key="1">
    <source>
        <dbReference type="ARBA" id="ARBA00004613"/>
    </source>
</evidence>
<dbReference type="OMA" id="GLCADYK"/>
<proteinExistence type="predicted"/>
<name>A0A3Q2YXZ4_HIPCM</name>
<reference evidence="6" key="2">
    <citation type="submission" date="2025-09" db="UniProtKB">
        <authorList>
            <consortium name="Ensembl"/>
        </authorList>
    </citation>
    <scope>IDENTIFICATION</scope>
</reference>
<keyword evidence="7" id="KW-1185">Reference proteome</keyword>
<reference evidence="6" key="1">
    <citation type="submission" date="2025-08" db="UniProtKB">
        <authorList>
            <consortium name="Ensembl"/>
        </authorList>
    </citation>
    <scope>IDENTIFICATION</scope>
</reference>
<evidence type="ECO:0000313" key="7">
    <source>
        <dbReference type="Proteomes" id="UP000264820"/>
    </source>
</evidence>
<feature type="domain" description="WxxW" evidence="5">
    <location>
        <begin position="37"/>
        <end position="109"/>
    </location>
</feature>
<keyword evidence="3" id="KW-0732">Signal</keyword>
<accession>A0A3Q2YXZ4</accession>
<sequence>MVVFTGLTCAEDLFVEIHCHILSLNPCYVHLATQGCWTAWFDRDNPSGHGDFETLLELHKENPSKICDHPIQIEVKTTSGASVGSTHNVIHANRDQPPNGLCADYKSSFFMTQWYNHDNPSGTGDFELLEKLRVKNPNEICPFPLDIEVQTVAGNTVDPVLSDTTIGFICQNADQEGGRCSDYKLRFVCPIDFCNRRG</sequence>
<dbReference type="InterPro" id="IPR039675">
    <property type="entry name" value="CILP1/CILP2"/>
</dbReference>